<evidence type="ECO:0000256" key="1">
    <source>
        <dbReference type="SAM" id="Phobius"/>
    </source>
</evidence>
<evidence type="ECO:0000259" key="2">
    <source>
        <dbReference type="Pfam" id="PF18145"/>
    </source>
</evidence>
<proteinExistence type="predicted"/>
<organism evidence="3 4">
    <name type="scientific">Candidatus Venteria ishoeyi</name>
    <dbReference type="NCBI Taxonomy" id="1899563"/>
    <lineage>
        <taxon>Bacteria</taxon>
        <taxon>Pseudomonadati</taxon>
        <taxon>Pseudomonadota</taxon>
        <taxon>Gammaproteobacteria</taxon>
        <taxon>Thiotrichales</taxon>
        <taxon>Thiotrichaceae</taxon>
        <taxon>Venteria</taxon>
    </lineage>
</organism>
<keyword evidence="4" id="KW-1185">Reference proteome</keyword>
<feature type="transmembrane region" description="Helical" evidence="1">
    <location>
        <begin position="12"/>
        <end position="33"/>
    </location>
</feature>
<name>A0A1H6F599_9GAMM</name>
<sequence>MKMIEEILNNAIFINLLSTAIGASIAWIIQKWWQQRKRNKRLKALQQVAKGTEEIAFCVQIGGGSNALPDVIEFLQSTYPEIQQVIEYRATQEISGDTLADAETANRILEDIYEGMRHYGQNKFTRIHLFLSGMIAYAPITSSILTNWCEVVVYHKNKSTYVPLYELDKDSKNRTKRRFEPLQTWSTHKLVPDMDKSGNT</sequence>
<keyword evidence="1" id="KW-0812">Transmembrane</keyword>
<dbReference type="EMBL" id="FMSV02000180">
    <property type="protein sequence ID" value="SEH05262.1"/>
    <property type="molecule type" value="Genomic_DNA"/>
</dbReference>
<evidence type="ECO:0000313" key="4">
    <source>
        <dbReference type="Proteomes" id="UP000236724"/>
    </source>
</evidence>
<accession>A0A1H6F599</accession>
<protein>
    <recommendedName>
        <fullName evidence="2">SMODS-associated and fused to various effectors domain-containing protein</fullName>
    </recommendedName>
</protein>
<keyword evidence="1" id="KW-1133">Transmembrane helix</keyword>
<evidence type="ECO:0000313" key="3">
    <source>
        <dbReference type="EMBL" id="SEH05262.1"/>
    </source>
</evidence>
<reference evidence="3 4" key="1">
    <citation type="submission" date="2016-10" db="EMBL/GenBank/DDBJ databases">
        <authorList>
            <person name="de Groot N.N."/>
        </authorList>
    </citation>
    <scope>NUCLEOTIDE SEQUENCE [LARGE SCALE GENOMIC DNA]</scope>
    <source>
        <strain evidence="3">MBHS1</strain>
    </source>
</reference>
<dbReference type="AlphaFoldDB" id="A0A1H6F599"/>
<feature type="domain" description="SMODS-associated and fused to various effectors" evidence="2">
    <location>
        <begin position="34"/>
        <end position="163"/>
    </location>
</feature>
<gene>
    <name evidence="3" type="ORF">MBHS_01115</name>
</gene>
<dbReference type="Proteomes" id="UP000236724">
    <property type="component" value="Unassembled WGS sequence"/>
</dbReference>
<keyword evidence="1" id="KW-0472">Membrane</keyword>
<dbReference type="Pfam" id="PF18145">
    <property type="entry name" value="SAVED"/>
    <property type="match status" value="1"/>
</dbReference>
<dbReference type="RefSeq" id="WP_103919219.1">
    <property type="nucleotide sequence ID" value="NZ_FMSV02000180.1"/>
</dbReference>
<dbReference type="InterPro" id="IPR040836">
    <property type="entry name" value="SAVED"/>
</dbReference>